<dbReference type="EMBL" id="MG602507">
    <property type="protein sequence ID" value="AVG46406.1"/>
    <property type="molecule type" value="Genomic_DNA"/>
</dbReference>
<sequence>MYIQENQKYNVIYNCASIKFFIIKIIYIMETIKLIFTDTMYIFLTCINSIISFVLDSSKHLLDNSKYLLNKPELNSIIKPKIVNNNLSDIERQNIANIRLAKFNQLTGINRVIQEKNKKKSLFESKYLEIQKDRHNQQLIRDWIN</sequence>
<reference evidence="1" key="1">
    <citation type="journal article" date="2017" name="Front. Microbiol.">
        <title>Genome Characterization of the First Mimiviruses of Lineage C Isolated in Brazil.</title>
        <authorList>
            <person name="Assis F.L."/>
            <person name="Franco-Luiz A.P.M."/>
            <person name="Dos Santos R.N."/>
            <person name="Campos F.S."/>
            <person name="Dornas F.P."/>
            <person name="Borato P.V.M."/>
            <person name="Franco A.C."/>
            <person name="Abrahao J.S."/>
            <person name="Colson P."/>
            <person name="Scola B."/>
        </authorList>
    </citation>
    <scope>NUCLEOTIDE SEQUENCE [LARGE SCALE GENOMIC DNA]</scope>
</reference>
<protein>
    <submittedName>
        <fullName evidence="1">Uncharacterized protein</fullName>
    </submittedName>
</protein>
<evidence type="ECO:0000313" key="1">
    <source>
        <dbReference type="EMBL" id="AVG46406.1"/>
    </source>
</evidence>
<accession>A0A2L2DJU0</accession>
<organism evidence="1">
    <name type="scientific">Acanthamoeba polyphaga mimivirus</name>
    <name type="common">APMV</name>
    <dbReference type="NCBI Taxonomy" id="212035"/>
    <lineage>
        <taxon>Viruses</taxon>
        <taxon>Varidnaviria</taxon>
        <taxon>Bamfordvirae</taxon>
        <taxon>Nucleocytoviricota</taxon>
        <taxon>Megaviricetes</taxon>
        <taxon>Imitervirales</taxon>
        <taxon>Mimiviridae</taxon>
        <taxon>Megamimivirinae</taxon>
        <taxon>Mimivirus</taxon>
        <taxon>Mimivirus bradfordmassiliense</taxon>
    </lineage>
</organism>
<organismHost>
    <name type="scientific">Acanthamoeba polyphaga</name>
    <name type="common">Amoeba</name>
    <dbReference type="NCBI Taxonomy" id="5757"/>
</organismHost>
<name>A0A2L2DJU0_MIMIV</name>
<proteinExistence type="predicted"/>
<dbReference type="Proteomes" id="UP000280369">
    <property type="component" value="Segment"/>
</dbReference>